<dbReference type="AlphaFoldDB" id="A0A0R0LSS6"/>
<dbReference type="VEuPathDB" id="MicrosporidiaDB:M153_53090001"/>
<comment type="caution">
    <text evidence="1">The sequence shown here is derived from an EMBL/GenBank/DDBJ whole genome shotgun (WGS) entry which is preliminary data.</text>
</comment>
<protein>
    <submittedName>
        <fullName evidence="1">Splicing factor U2AF, large subunit (RRM superfamily)</fullName>
    </submittedName>
</protein>
<sequence length="376" mass="44999">HMHKQDKNDEISKIAHLLTLKVQIIYDPDNDLDEYYKMPLLYNLIKKQKVLEINEFDQRKIYFQNKSFEKIKTEIAQNVPTFSYKIQESGNITILFDNQNDANRYFLRSTLYFLLDEYFIYRYSLSFLNQYFKKNQKNEKNTDKPIDRNKNKAQKTLKEDLGFLIDNPEEKVKNFIFGPITVNRPDLHYKLKNFDSEFVIKNTICPFSDKISEYFYVETKKENLIDLKSIISQKIDQDDQLEFINPFKDTDILNLNNTIIKFKICEPVFISTVETKIVQLINLFLPYEINREDIEEIKSELQIICPDSIIHIAYTEHDNFSMRTNGRIFIECDNIKAAKEIYYKLGGLIFRDRPVVTTYYPEILFRARIFSVFFFQ</sequence>
<evidence type="ECO:0000313" key="2">
    <source>
        <dbReference type="Proteomes" id="UP000051530"/>
    </source>
</evidence>
<dbReference type="Proteomes" id="UP000051530">
    <property type="component" value="Unassembled WGS sequence"/>
</dbReference>
<evidence type="ECO:0000313" key="1">
    <source>
        <dbReference type="EMBL" id="KRH92498.1"/>
    </source>
</evidence>
<dbReference type="EMBL" id="LGUB01000886">
    <property type="protein sequence ID" value="KRH92498.1"/>
    <property type="molecule type" value="Genomic_DNA"/>
</dbReference>
<dbReference type="OrthoDB" id="10266058at2759"/>
<organism evidence="1 2">
    <name type="scientific">Pseudoloma neurophilia</name>
    <dbReference type="NCBI Taxonomy" id="146866"/>
    <lineage>
        <taxon>Eukaryota</taxon>
        <taxon>Fungi</taxon>
        <taxon>Fungi incertae sedis</taxon>
        <taxon>Microsporidia</taxon>
        <taxon>Pseudoloma</taxon>
    </lineage>
</organism>
<keyword evidence="2" id="KW-1185">Reference proteome</keyword>
<reference evidence="1 2" key="1">
    <citation type="submission" date="2015-07" db="EMBL/GenBank/DDBJ databases">
        <title>The genome of Pseudoloma neurophilia, a relevant intracellular parasite of the zebrafish.</title>
        <authorList>
            <person name="Ndikumana S."/>
            <person name="Pelin A."/>
            <person name="Sanders J."/>
            <person name="Corradi N."/>
        </authorList>
    </citation>
    <scope>NUCLEOTIDE SEQUENCE [LARGE SCALE GENOMIC DNA]</scope>
    <source>
        <strain evidence="1 2">MK1</strain>
    </source>
</reference>
<proteinExistence type="predicted"/>
<accession>A0A0R0LSS6</accession>
<name>A0A0R0LSS6_9MICR</name>
<dbReference type="Gene3D" id="3.30.70.330">
    <property type="match status" value="1"/>
</dbReference>
<dbReference type="InterPro" id="IPR012677">
    <property type="entry name" value="Nucleotide-bd_a/b_plait_sf"/>
</dbReference>
<gene>
    <name evidence="1" type="ORF">M153_53090001</name>
</gene>
<feature type="non-terminal residue" evidence="1">
    <location>
        <position position="1"/>
    </location>
</feature>